<dbReference type="Proteomes" id="UP000031443">
    <property type="component" value="Unassembled WGS sequence"/>
</dbReference>
<name>M7BLU2_CHEMY</name>
<sequence length="163" mass="18534">MEYRHPGDLHKHRNAASAMHLTDIVSSGFAQDFSHFAAEVDETIEALKQQINKLEARLRQEGCMDDDGIQRKENEQWMKEDCISCSCKLITEIGAGRNAKGEFRFRYGSHCLGSSMNYCNLRPDPDLYDSSRSLIQLSRPQGKSSSTEANGVTLVYVRRNCRR</sequence>
<gene>
    <name evidence="2" type="ORF">UY3_06085</name>
</gene>
<evidence type="ECO:0000313" key="2">
    <source>
        <dbReference type="EMBL" id="EMP36690.1"/>
    </source>
</evidence>
<accession>M7BLU2</accession>
<dbReference type="AlphaFoldDB" id="M7BLU2"/>
<protein>
    <submittedName>
        <fullName evidence="2">Peroxidasin-like protein</fullName>
    </submittedName>
</protein>
<dbReference type="Gene3D" id="2.10.70.10">
    <property type="entry name" value="Complement Module, domain 1"/>
    <property type="match status" value="1"/>
</dbReference>
<dbReference type="EMBL" id="KB524249">
    <property type="protein sequence ID" value="EMP36690.1"/>
    <property type="molecule type" value="Genomic_DNA"/>
</dbReference>
<proteinExistence type="predicted"/>
<organism evidence="2 3">
    <name type="scientific">Chelonia mydas</name>
    <name type="common">Green sea-turtle</name>
    <name type="synonym">Chelonia agassizi</name>
    <dbReference type="NCBI Taxonomy" id="8469"/>
    <lineage>
        <taxon>Eukaryota</taxon>
        <taxon>Metazoa</taxon>
        <taxon>Chordata</taxon>
        <taxon>Craniata</taxon>
        <taxon>Vertebrata</taxon>
        <taxon>Euteleostomi</taxon>
        <taxon>Archelosauria</taxon>
        <taxon>Testudinata</taxon>
        <taxon>Testudines</taxon>
        <taxon>Cryptodira</taxon>
        <taxon>Durocryptodira</taxon>
        <taxon>Americhelydia</taxon>
        <taxon>Chelonioidea</taxon>
        <taxon>Cheloniidae</taxon>
        <taxon>Chelonia</taxon>
    </lineage>
</organism>
<feature type="coiled-coil region" evidence="1">
    <location>
        <begin position="37"/>
        <end position="64"/>
    </location>
</feature>
<evidence type="ECO:0000256" key="1">
    <source>
        <dbReference type="SAM" id="Coils"/>
    </source>
</evidence>
<evidence type="ECO:0000313" key="3">
    <source>
        <dbReference type="Proteomes" id="UP000031443"/>
    </source>
</evidence>
<reference evidence="3" key="1">
    <citation type="journal article" date="2013" name="Nat. Genet.">
        <title>The draft genomes of soft-shell turtle and green sea turtle yield insights into the development and evolution of the turtle-specific body plan.</title>
        <authorList>
            <person name="Wang Z."/>
            <person name="Pascual-Anaya J."/>
            <person name="Zadissa A."/>
            <person name="Li W."/>
            <person name="Niimura Y."/>
            <person name="Huang Z."/>
            <person name="Li C."/>
            <person name="White S."/>
            <person name="Xiong Z."/>
            <person name="Fang D."/>
            <person name="Wang B."/>
            <person name="Ming Y."/>
            <person name="Chen Y."/>
            <person name="Zheng Y."/>
            <person name="Kuraku S."/>
            <person name="Pignatelli M."/>
            <person name="Herrero J."/>
            <person name="Beal K."/>
            <person name="Nozawa M."/>
            <person name="Li Q."/>
            <person name="Wang J."/>
            <person name="Zhang H."/>
            <person name="Yu L."/>
            <person name="Shigenobu S."/>
            <person name="Wang J."/>
            <person name="Liu J."/>
            <person name="Flicek P."/>
            <person name="Searle S."/>
            <person name="Wang J."/>
            <person name="Kuratani S."/>
            <person name="Yin Y."/>
            <person name="Aken B."/>
            <person name="Zhang G."/>
            <person name="Irie N."/>
        </authorList>
    </citation>
    <scope>NUCLEOTIDE SEQUENCE [LARGE SCALE GENOMIC DNA]</scope>
</reference>
<keyword evidence="3" id="KW-1185">Reference proteome</keyword>
<keyword evidence="1" id="KW-0175">Coiled coil</keyword>